<dbReference type="Gene3D" id="3.30.450.40">
    <property type="match status" value="1"/>
</dbReference>
<dbReference type="CDD" id="cd16936">
    <property type="entry name" value="HATPase_RsbW-like"/>
    <property type="match status" value="1"/>
</dbReference>
<dbReference type="InterPro" id="IPR003594">
    <property type="entry name" value="HATPase_dom"/>
</dbReference>
<evidence type="ECO:0000259" key="2">
    <source>
        <dbReference type="Pfam" id="PF13185"/>
    </source>
</evidence>
<keyword evidence="4" id="KW-0808">Transferase</keyword>
<feature type="domain" description="Histidine kinase/HSP90-like ATPase" evidence="3">
    <location>
        <begin position="201"/>
        <end position="306"/>
    </location>
</feature>
<gene>
    <name evidence="4" type="ORF">B0I29_11793</name>
</gene>
<keyword evidence="4" id="KW-0418">Kinase</keyword>
<dbReference type="Pfam" id="PF13185">
    <property type="entry name" value="GAF_2"/>
    <property type="match status" value="1"/>
</dbReference>
<dbReference type="InterPro" id="IPR029016">
    <property type="entry name" value="GAF-like_dom_sf"/>
</dbReference>
<dbReference type="PANTHER" id="PTHR35526">
    <property type="entry name" value="ANTI-SIGMA-F FACTOR RSBW-RELATED"/>
    <property type="match status" value="1"/>
</dbReference>
<dbReference type="EMBL" id="QLMJ01000017">
    <property type="protein sequence ID" value="RAK29767.1"/>
    <property type="molecule type" value="Genomic_DNA"/>
</dbReference>
<dbReference type="Gene3D" id="3.30.565.10">
    <property type="entry name" value="Histidine kinase-like ATPase, C-terminal domain"/>
    <property type="match status" value="1"/>
</dbReference>
<proteinExistence type="predicted"/>
<dbReference type="RefSeq" id="WP_111652735.1">
    <property type="nucleotide sequence ID" value="NZ_JACHWI010000013.1"/>
</dbReference>
<protein>
    <submittedName>
        <fullName evidence="4">Histidine kinase-like protein</fullName>
    </submittedName>
</protein>
<keyword evidence="1" id="KW-0723">Serine/threonine-protein kinase</keyword>
<keyword evidence="5" id="KW-1185">Reference proteome</keyword>
<evidence type="ECO:0000313" key="5">
    <source>
        <dbReference type="Proteomes" id="UP000249341"/>
    </source>
</evidence>
<dbReference type="InterPro" id="IPR003018">
    <property type="entry name" value="GAF"/>
</dbReference>
<dbReference type="SUPFAM" id="SSF55874">
    <property type="entry name" value="ATPase domain of HSP90 chaperone/DNA topoisomerase II/histidine kinase"/>
    <property type="match status" value="1"/>
</dbReference>
<comment type="caution">
    <text evidence="4">The sequence shown here is derived from an EMBL/GenBank/DDBJ whole genome shotgun (WGS) entry which is preliminary data.</text>
</comment>
<reference evidence="4 5" key="1">
    <citation type="submission" date="2018-06" db="EMBL/GenBank/DDBJ databases">
        <title>Genomic Encyclopedia of Type Strains, Phase III (KMG-III): the genomes of soil and plant-associated and newly described type strains.</title>
        <authorList>
            <person name="Whitman W."/>
        </authorList>
    </citation>
    <scope>NUCLEOTIDE SEQUENCE [LARGE SCALE GENOMIC DNA]</scope>
    <source>
        <strain evidence="4 5">CGMCC 4.7090</strain>
    </source>
</reference>
<name>A0A327Z343_9ACTN</name>
<evidence type="ECO:0000313" key="4">
    <source>
        <dbReference type="EMBL" id="RAK29767.1"/>
    </source>
</evidence>
<dbReference type="InterPro" id="IPR050267">
    <property type="entry name" value="Anti-sigma-factor_SerPK"/>
</dbReference>
<dbReference type="Pfam" id="PF13581">
    <property type="entry name" value="HATPase_c_2"/>
    <property type="match status" value="1"/>
</dbReference>
<feature type="domain" description="GAF" evidence="2">
    <location>
        <begin position="59"/>
        <end position="161"/>
    </location>
</feature>
<evidence type="ECO:0000256" key="1">
    <source>
        <dbReference type="ARBA" id="ARBA00022527"/>
    </source>
</evidence>
<dbReference type="Proteomes" id="UP000249341">
    <property type="component" value="Unassembled WGS sequence"/>
</dbReference>
<dbReference type="GO" id="GO:0004674">
    <property type="term" value="F:protein serine/threonine kinase activity"/>
    <property type="evidence" value="ECO:0007669"/>
    <property type="project" value="UniProtKB-KW"/>
</dbReference>
<dbReference type="PANTHER" id="PTHR35526:SF3">
    <property type="entry name" value="ANTI-SIGMA-F FACTOR RSBW"/>
    <property type="match status" value="1"/>
</dbReference>
<dbReference type="AlphaFoldDB" id="A0A327Z343"/>
<organism evidence="4 5">
    <name type="scientific">Actinoplanes lutulentus</name>
    <dbReference type="NCBI Taxonomy" id="1287878"/>
    <lineage>
        <taxon>Bacteria</taxon>
        <taxon>Bacillati</taxon>
        <taxon>Actinomycetota</taxon>
        <taxon>Actinomycetes</taxon>
        <taxon>Micromonosporales</taxon>
        <taxon>Micromonosporaceae</taxon>
        <taxon>Actinoplanes</taxon>
    </lineage>
</organism>
<dbReference type="OrthoDB" id="4350801at2"/>
<sequence length="315" mass="33521">MTGESDRYSPVESRVWDLVSGYGPDVDGLCRASAALMTGFAGMGLSAGPVGTVPRVRFFSDATSSRLESAQFTLDEGPCRDATASGEPVLVEDLAADSWRERWPWFTTAALSAGVRAVFALPLHAGGVVHDGAIDLYRPVPGPLTGADHLAATTFSAAMAELLTIERHGLNLTDAFQRARPGNAAAPEAPGNVLMACWFGPVKLSAVRSRVRAHALGLGLRDGQARRFVLAVHEAMVNAVRHAGGRGQLLLWHRDDQLWCEISDHGPGIPAEHTYLADAGSIGLQMIRRACTSLEITTDSSGTRLLLGHRLNPPS</sequence>
<accession>A0A327Z343</accession>
<dbReference type="SUPFAM" id="SSF55781">
    <property type="entry name" value="GAF domain-like"/>
    <property type="match status" value="1"/>
</dbReference>
<evidence type="ECO:0000259" key="3">
    <source>
        <dbReference type="Pfam" id="PF13581"/>
    </source>
</evidence>
<dbReference type="InterPro" id="IPR036890">
    <property type="entry name" value="HATPase_C_sf"/>
</dbReference>